<evidence type="ECO:0000313" key="4">
    <source>
        <dbReference type="Proteomes" id="UP000298347"/>
    </source>
</evidence>
<comment type="similarity">
    <text evidence="1">Belongs to the LytR/CpsA/Psr (LCP) family.</text>
</comment>
<proteinExistence type="inferred from homology"/>
<dbReference type="PANTHER" id="PTHR33392:SF6">
    <property type="entry name" value="POLYISOPRENYL-TEICHOIC ACID--PEPTIDOGLYCAN TEICHOIC ACID TRANSFERASE TAGU"/>
    <property type="match status" value="1"/>
</dbReference>
<evidence type="ECO:0000313" key="3">
    <source>
        <dbReference type="EMBL" id="TGA98504.1"/>
    </source>
</evidence>
<dbReference type="EMBL" id="SRJD01000007">
    <property type="protein sequence ID" value="TGA98504.1"/>
    <property type="molecule type" value="Genomic_DNA"/>
</dbReference>
<keyword evidence="4" id="KW-1185">Reference proteome</keyword>
<dbReference type="NCBIfam" id="TIGR00350">
    <property type="entry name" value="lytR_cpsA_psr"/>
    <property type="match status" value="1"/>
</dbReference>
<protein>
    <submittedName>
        <fullName evidence="3">Transcriptional regulator LytR</fullName>
    </submittedName>
</protein>
<comment type="caution">
    <text evidence="3">The sequence shown here is derived from an EMBL/GenBank/DDBJ whole genome shotgun (WGS) entry which is preliminary data.</text>
</comment>
<reference evidence="3 4" key="1">
    <citation type="journal article" date="2015" name="Int. J. Syst. Evol. Microbiol.">
        <title>Sporolactobacillus shoreae sp. nov. and Sporolactobacillus spathodeae sp. nov., two spore-forming lactic acid bacteria isolated from tree barks in Thailand.</title>
        <authorList>
            <person name="Thamacharoensuk T."/>
            <person name="Kitahara M."/>
            <person name="Ohkuma M."/>
            <person name="Thongchul N."/>
            <person name="Tanasupawat S."/>
        </authorList>
    </citation>
    <scope>NUCLEOTIDE SEQUENCE [LARGE SCALE GENOMIC DNA]</scope>
    <source>
        <strain evidence="3 4">BK92</strain>
    </source>
</reference>
<organism evidence="3 4">
    <name type="scientific">Sporolactobacillus shoreae</name>
    <dbReference type="NCBI Taxonomy" id="1465501"/>
    <lineage>
        <taxon>Bacteria</taxon>
        <taxon>Bacillati</taxon>
        <taxon>Bacillota</taxon>
        <taxon>Bacilli</taxon>
        <taxon>Bacillales</taxon>
        <taxon>Sporolactobacillaceae</taxon>
        <taxon>Sporolactobacillus</taxon>
    </lineage>
</organism>
<name>A0A4Z0GN63_9BACL</name>
<dbReference type="Pfam" id="PF03816">
    <property type="entry name" value="LytR_cpsA_psr"/>
    <property type="match status" value="1"/>
</dbReference>
<dbReference type="Proteomes" id="UP000298347">
    <property type="component" value="Unassembled WGS sequence"/>
</dbReference>
<dbReference type="Gene3D" id="3.40.630.190">
    <property type="entry name" value="LCP protein"/>
    <property type="match status" value="1"/>
</dbReference>
<dbReference type="OrthoDB" id="27330at2"/>
<accession>A0A4Z0GN63</accession>
<sequence length="306" mass="33954">MKKFLLTVGSILVFLLAAGGGYAWWMWHSAAATAQKMYDVKGGKGNHQTVAVQKPISILLLGVDERKNDSGRSDTIIALTLNPKTGTMQMISIPRDTRTDIVGRGTLDKINAAYAFGGVQMAEDTVSNFVGNIPFDFYIKINMQGMSDLVDAIGGVTVNNTVDWIDEGYYKKGYHFKTGKITLTDGAMAMGYVRMRHLDPQGDLGRNKRQREVIMAIVNKMANVSSVSRYSQILQAIGNNVKTNMTFDDMKNIALHYRNASKHTINYEVNTTPEKINGVDYLVVSDAEKQRVHDMIEKQLGNTTNE</sequence>
<gene>
    <name evidence="3" type="ORF">E4665_08265</name>
</gene>
<dbReference type="InterPro" id="IPR004474">
    <property type="entry name" value="LytR_CpsA_psr"/>
</dbReference>
<evidence type="ECO:0000256" key="1">
    <source>
        <dbReference type="ARBA" id="ARBA00006068"/>
    </source>
</evidence>
<feature type="domain" description="Cell envelope-related transcriptional attenuator" evidence="2">
    <location>
        <begin position="72"/>
        <end position="222"/>
    </location>
</feature>
<evidence type="ECO:0000259" key="2">
    <source>
        <dbReference type="Pfam" id="PF03816"/>
    </source>
</evidence>
<dbReference type="PANTHER" id="PTHR33392">
    <property type="entry name" value="POLYISOPRENYL-TEICHOIC ACID--PEPTIDOGLYCAN TEICHOIC ACID TRANSFERASE TAGU"/>
    <property type="match status" value="1"/>
</dbReference>
<dbReference type="InterPro" id="IPR050922">
    <property type="entry name" value="LytR/CpsA/Psr_CW_biosynth"/>
</dbReference>
<dbReference type="AlphaFoldDB" id="A0A4Z0GN63"/>